<feature type="chain" id="PRO_5015643127" description="Secreted protein" evidence="2">
    <location>
        <begin position="22"/>
        <end position="119"/>
    </location>
</feature>
<dbReference type="Gramene" id="PVH47433">
    <property type="protein sequence ID" value="PVH47433"/>
    <property type="gene ID" value="PAHAL_4G061900"/>
</dbReference>
<gene>
    <name evidence="3" type="ORF">PAHAL_4G061900</name>
</gene>
<evidence type="ECO:0008006" key="4">
    <source>
        <dbReference type="Google" id="ProtNLM"/>
    </source>
</evidence>
<evidence type="ECO:0000256" key="2">
    <source>
        <dbReference type="SAM" id="SignalP"/>
    </source>
</evidence>
<protein>
    <recommendedName>
        <fullName evidence="4">Secreted protein</fullName>
    </recommendedName>
</protein>
<dbReference type="Proteomes" id="UP000243499">
    <property type="component" value="Chromosome 4"/>
</dbReference>
<evidence type="ECO:0000313" key="3">
    <source>
        <dbReference type="EMBL" id="PVH47433.1"/>
    </source>
</evidence>
<feature type="region of interest" description="Disordered" evidence="1">
    <location>
        <begin position="100"/>
        <end position="119"/>
    </location>
</feature>
<feature type="signal peptide" evidence="2">
    <location>
        <begin position="1"/>
        <end position="21"/>
    </location>
</feature>
<sequence>MRKTMLTVAFFFQSFFRLASFSISGMNYRKGAMSMRRKRSDSWPQPVHSRSAGVPWAWHSTLRQHELFTLYLRRQTTAGAEADGQCCRPGLAIWRRRGGVCEGRSRGDPTGKGAGSGGG</sequence>
<organism evidence="3">
    <name type="scientific">Panicum hallii</name>
    <dbReference type="NCBI Taxonomy" id="206008"/>
    <lineage>
        <taxon>Eukaryota</taxon>
        <taxon>Viridiplantae</taxon>
        <taxon>Streptophyta</taxon>
        <taxon>Embryophyta</taxon>
        <taxon>Tracheophyta</taxon>
        <taxon>Spermatophyta</taxon>
        <taxon>Magnoliopsida</taxon>
        <taxon>Liliopsida</taxon>
        <taxon>Poales</taxon>
        <taxon>Poaceae</taxon>
        <taxon>PACMAD clade</taxon>
        <taxon>Panicoideae</taxon>
        <taxon>Panicodae</taxon>
        <taxon>Paniceae</taxon>
        <taxon>Panicinae</taxon>
        <taxon>Panicum</taxon>
        <taxon>Panicum sect. Panicum</taxon>
    </lineage>
</organism>
<dbReference type="AlphaFoldDB" id="A0A2T8JBY4"/>
<name>A0A2T8JBY4_9POAL</name>
<feature type="compositionally biased region" description="Gly residues" evidence="1">
    <location>
        <begin position="110"/>
        <end position="119"/>
    </location>
</feature>
<keyword evidence="2" id="KW-0732">Signal</keyword>
<accession>A0A2T8JBY4</accession>
<dbReference type="EMBL" id="CM008049">
    <property type="protein sequence ID" value="PVH47433.1"/>
    <property type="molecule type" value="Genomic_DNA"/>
</dbReference>
<proteinExistence type="predicted"/>
<evidence type="ECO:0000256" key="1">
    <source>
        <dbReference type="SAM" id="MobiDB-lite"/>
    </source>
</evidence>
<reference evidence="3" key="1">
    <citation type="submission" date="2018-04" db="EMBL/GenBank/DDBJ databases">
        <title>WGS assembly of Panicum hallii.</title>
        <authorList>
            <person name="Lovell J."/>
            <person name="Jenkins J."/>
            <person name="Lowry D."/>
            <person name="Mamidi S."/>
            <person name="Sreedasyam A."/>
            <person name="Weng X."/>
            <person name="Barry K."/>
            <person name="Bonette J."/>
            <person name="Campitelli B."/>
            <person name="Daum C."/>
            <person name="Gordon S."/>
            <person name="Gould B."/>
            <person name="Lipzen A."/>
            <person name="Macqueen A."/>
            <person name="Palacio-Mejia J."/>
            <person name="Plott C."/>
            <person name="Shakirov E."/>
            <person name="Shu S."/>
            <person name="Yoshinaga Y."/>
            <person name="Zane M."/>
            <person name="Rokhsar D."/>
            <person name="Grimwood J."/>
            <person name="Schmutz J."/>
            <person name="Juenger T."/>
        </authorList>
    </citation>
    <scope>NUCLEOTIDE SEQUENCE [LARGE SCALE GENOMIC DNA]</scope>
    <source>
        <strain evidence="3">FIL2</strain>
    </source>
</reference>